<feature type="region of interest" description="Disordered" evidence="1">
    <location>
        <begin position="272"/>
        <end position="298"/>
    </location>
</feature>
<evidence type="ECO:0000259" key="4">
    <source>
        <dbReference type="PROSITE" id="PS50060"/>
    </source>
</evidence>
<dbReference type="EMBL" id="JARBDR010000296">
    <property type="protein sequence ID" value="KAJ8316627.1"/>
    <property type="molecule type" value="Genomic_DNA"/>
</dbReference>
<keyword evidence="2" id="KW-0472">Membrane</keyword>
<feature type="domain" description="MAM" evidence="4">
    <location>
        <begin position="28"/>
        <end position="186"/>
    </location>
</feature>
<proteinExistence type="predicted"/>
<evidence type="ECO:0000313" key="5">
    <source>
        <dbReference type="EMBL" id="KAJ8316627.1"/>
    </source>
</evidence>
<dbReference type="Proteomes" id="UP001217089">
    <property type="component" value="Unassembled WGS sequence"/>
</dbReference>
<evidence type="ECO:0000256" key="3">
    <source>
        <dbReference type="SAM" id="SignalP"/>
    </source>
</evidence>
<feature type="signal peptide" evidence="3">
    <location>
        <begin position="1"/>
        <end position="22"/>
    </location>
</feature>
<keyword evidence="3" id="KW-0732">Signal</keyword>
<feature type="compositionally biased region" description="Polar residues" evidence="1">
    <location>
        <begin position="367"/>
        <end position="401"/>
    </location>
</feature>
<name>A0ABQ9FH31_TEGGR</name>
<protein>
    <recommendedName>
        <fullName evidence="4">MAM domain-containing protein</fullName>
    </recommendedName>
</protein>
<evidence type="ECO:0000256" key="2">
    <source>
        <dbReference type="SAM" id="Phobius"/>
    </source>
</evidence>
<dbReference type="Gene3D" id="2.60.120.200">
    <property type="match status" value="1"/>
</dbReference>
<keyword evidence="2" id="KW-0812">Transmembrane</keyword>
<keyword evidence="2" id="KW-1133">Transmembrane helix</keyword>
<dbReference type="SUPFAM" id="SSF49899">
    <property type="entry name" value="Concanavalin A-like lectins/glucanases"/>
    <property type="match status" value="1"/>
</dbReference>
<dbReference type="PROSITE" id="PS50060">
    <property type="entry name" value="MAM_2"/>
    <property type="match status" value="1"/>
</dbReference>
<dbReference type="InterPro" id="IPR051560">
    <property type="entry name" value="MAM_domain-containing"/>
</dbReference>
<dbReference type="InterPro" id="IPR013320">
    <property type="entry name" value="ConA-like_dom_sf"/>
</dbReference>
<dbReference type="Pfam" id="PF00629">
    <property type="entry name" value="MAM"/>
    <property type="match status" value="1"/>
</dbReference>
<gene>
    <name evidence="5" type="ORF">KUTeg_005821</name>
</gene>
<feature type="transmembrane region" description="Helical" evidence="2">
    <location>
        <begin position="234"/>
        <end position="257"/>
    </location>
</feature>
<keyword evidence="6" id="KW-1185">Reference proteome</keyword>
<comment type="caution">
    <text evidence="5">The sequence shown here is derived from an EMBL/GenBank/DDBJ whole genome shotgun (WGS) entry which is preliminary data.</text>
</comment>
<accession>A0ABQ9FH31</accession>
<feature type="region of interest" description="Disordered" evidence="1">
    <location>
        <begin position="313"/>
        <end position="414"/>
    </location>
</feature>
<feature type="compositionally biased region" description="Low complexity" evidence="1">
    <location>
        <begin position="276"/>
        <end position="288"/>
    </location>
</feature>
<feature type="chain" id="PRO_5047323718" description="MAM domain-containing protein" evidence="3">
    <location>
        <begin position="23"/>
        <end position="414"/>
    </location>
</feature>
<dbReference type="PANTHER" id="PTHR23282:SF101">
    <property type="entry name" value="MAM DOMAIN-CONTAINING PROTEIN"/>
    <property type="match status" value="1"/>
</dbReference>
<reference evidence="5 6" key="1">
    <citation type="submission" date="2022-12" db="EMBL/GenBank/DDBJ databases">
        <title>Chromosome-level genome of Tegillarca granosa.</title>
        <authorList>
            <person name="Kim J."/>
        </authorList>
    </citation>
    <scope>NUCLEOTIDE SEQUENCE [LARGE SCALE GENOMIC DNA]</scope>
    <source>
        <strain evidence="5">Teg-2019</strain>
        <tissue evidence="5">Adductor muscle</tissue>
    </source>
</reference>
<sequence length="414" mass="45874">MRTLEIVFCFICLVNILNKSLGSNHQDISCSFEKDFCGWIVLNTSDVAWERDEYSSKLETSGPKKAYGNDSYYISFDSTIASRGSKTTLLSPVITNIPNGGCIRFYYHMYGSTMGTLSSGINASSNIIEKWSASGNQNDEWHCKVWSFTSQQNLKIYFEATCGEDIYSIIALDDITLFTVFNRCSECSDLVHTPFTTTSPSYTGSSSVTKTTPIDTTTTAATTKVKEITDTAKVAMIVSGVLVVAVVGTIILAINLGKHRRHLAQNKEINDRMESMRQSQQRPSISSSEKYSDLPDPSSAYEVLRKENAYDYINDRDLPPLPQKPSSSSDKSQFTHHSEFPLASISSPNRLLPNPNTSDFGIATDDISISSKDNTEYTNPVSRRINKGQNNSYSGVGNSPDQLDDQDHDYITPV</sequence>
<dbReference type="SMART" id="SM00137">
    <property type="entry name" value="MAM"/>
    <property type="match status" value="1"/>
</dbReference>
<organism evidence="5 6">
    <name type="scientific">Tegillarca granosa</name>
    <name type="common">Malaysian cockle</name>
    <name type="synonym">Anadara granosa</name>
    <dbReference type="NCBI Taxonomy" id="220873"/>
    <lineage>
        <taxon>Eukaryota</taxon>
        <taxon>Metazoa</taxon>
        <taxon>Spiralia</taxon>
        <taxon>Lophotrochozoa</taxon>
        <taxon>Mollusca</taxon>
        <taxon>Bivalvia</taxon>
        <taxon>Autobranchia</taxon>
        <taxon>Pteriomorphia</taxon>
        <taxon>Arcoida</taxon>
        <taxon>Arcoidea</taxon>
        <taxon>Arcidae</taxon>
        <taxon>Tegillarca</taxon>
    </lineage>
</organism>
<feature type="compositionally biased region" description="Polar residues" evidence="1">
    <location>
        <begin position="344"/>
        <end position="359"/>
    </location>
</feature>
<evidence type="ECO:0000256" key="1">
    <source>
        <dbReference type="SAM" id="MobiDB-lite"/>
    </source>
</evidence>
<evidence type="ECO:0000313" key="6">
    <source>
        <dbReference type="Proteomes" id="UP001217089"/>
    </source>
</evidence>
<dbReference type="InterPro" id="IPR000998">
    <property type="entry name" value="MAM_dom"/>
</dbReference>
<dbReference type="CDD" id="cd06263">
    <property type="entry name" value="MAM"/>
    <property type="match status" value="1"/>
</dbReference>
<dbReference type="PANTHER" id="PTHR23282">
    <property type="entry name" value="APICAL ENDOSOMAL GLYCOPROTEIN PRECURSOR"/>
    <property type="match status" value="1"/>
</dbReference>